<evidence type="ECO:0000313" key="1">
    <source>
        <dbReference type="EMBL" id="QBF27440.1"/>
    </source>
</evidence>
<dbReference type="AlphaFoldDB" id="A0A411MKY8"/>
<dbReference type="EMBL" id="CP035952">
    <property type="protein sequence ID" value="QBF27440.1"/>
    <property type="molecule type" value="Genomic_DNA"/>
</dbReference>
<proteinExistence type="predicted"/>
<name>A0A411MKY8_9PSED</name>
<reference evidence="1 2" key="1">
    <citation type="submission" date="2019-02" db="EMBL/GenBank/DDBJ databases">
        <title>Complete genome sequence of Pseudomonas sp. SNU WT1 isolated from rainbow trout.</title>
        <authorList>
            <person name="Oh W.T."/>
            <person name="Park S.C."/>
        </authorList>
    </citation>
    <scope>NUCLEOTIDE SEQUENCE [LARGE SCALE GENOMIC DNA]</scope>
    <source>
        <strain evidence="1 2">SNU WT1</strain>
    </source>
</reference>
<accession>A0A411MKY8</accession>
<gene>
    <name evidence="1" type="ORF">EXN22_17760</name>
</gene>
<protein>
    <submittedName>
        <fullName evidence="1">Uncharacterized protein</fullName>
    </submittedName>
</protein>
<evidence type="ECO:0000313" key="2">
    <source>
        <dbReference type="Proteomes" id="UP000291130"/>
    </source>
</evidence>
<dbReference type="Proteomes" id="UP000291130">
    <property type="component" value="Chromosome"/>
</dbReference>
<dbReference type="KEGG" id="ptk:EXN22_17760"/>
<dbReference type="RefSeq" id="WP_130265298.1">
    <property type="nucleotide sequence ID" value="NZ_CP035952.1"/>
</dbReference>
<sequence>MEGNKYKYREESNGILHMYTAQESQKRITELFRKNEATRYSASDVVGDSNAVMGTFSALAGVVGANLNGEPASPSGENTVSINFSNTSSFSVYMYRINTSHVDIKPQDTFFALNPGDTGALTLTFKEDLAQFRELEVGFALFNDIEENHYSLTLKGKVPYSFDQRECCFEPTILEVLRYEKNNSCYDKFVMRGEFVRSAQNANTPPVELRLAEIKNTSGDRKFHNIAIAILPFLYRIIVSGKNNQFGASITIMDGEA</sequence>
<organism evidence="1 2">
    <name type="scientific">Pseudomonas tructae</name>
    <dbReference type="NCBI Taxonomy" id="2518644"/>
    <lineage>
        <taxon>Bacteria</taxon>
        <taxon>Pseudomonadati</taxon>
        <taxon>Pseudomonadota</taxon>
        <taxon>Gammaproteobacteria</taxon>
        <taxon>Pseudomonadales</taxon>
        <taxon>Pseudomonadaceae</taxon>
        <taxon>Pseudomonas</taxon>
    </lineage>
</organism>
<keyword evidence="2" id="KW-1185">Reference proteome</keyword>